<reference evidence="4" key="1">
    <citation type="submission" date="2016-10" db="EMBL/GenBank/DDBJ databases">
        <authorList>
            <person name="Varghese N."/>
            <person name="Submissions S."/>
        </authorList>
    </citation>
    <scope>NUCLEOTIDE SEQUENCE [LARGE SCALE GENOMIC DNA]</scope>
    <source>
        <strain evidence="4">BS3660</strain>
    </source>
</reference>
<keyword evidence="1" id="KW-1133">Transmembrane helix</keyword>
<keyword evidence="1" id="KW-0472">Membrane</keyword>
<dbReference type="EMBL" id="FNTC01000002">
    <property type="protein sequence ID" value="SEC21826.1"/>
    <property type="molecule type" value="Genomic_DNA"/>
</dbReference>
<feature type="transmembrane region" description="Helical" evidence="1">
    <location>
        <begin position="261"/>
        <end position="292"/>
    </location>
</feature>
<dbReference type="AlphaFoldDB" id="A0A231G0H2"/>
<dbReference type="RefSeq" id="WP_057715298.1">
    <property type="nucleotide sequence ID" value="NZ_FNTC01000002.1"/>
</dbReference>
<dbReference type="Pfam" id="PF07158">
    <property type="entry name" value="MatC_N"/>
    <property type="match status" value="1"/>
</dbReference>
<gene>
    <name evidence="3" type="ORF">SAMN04490187_3588</name>
</gene>
<feature type="transmembrane region" description="Helical" evidence="1">
    <location>
        <begin position="425"/>
        <end position="446"/>
    </location>
</feature>
<dbReference type="InterPro" id="IPR009827">
    <property type="entry name" value="MatC_N"/>
</dbReference>
<feature type="transmembrane region" description="Helical" evidence="1">
    <location>
        <begin position="171"/>
        <end position="195"/>
    </location>
</feature>
<evidence type="ECO:0000259" key="2">
    <source>
        <dbReference type="Pfam" id="PF07158"/>
    </source>
</evidence>
<evidence type="ECO:0000313" key="4">
    <source>
        <dbReference type="Proteomes" id="UP000198542"/>
    </source>
</evidence>
<evidence type="ECO:0000313" key="3">
    <source>
        <dbReference type="EMBL" id="SEC21826.1"/>
    </source>
</evidence>
<feature type="transmembrane region" description="Helical" evidence="1">
    <location>
        <begin position="379"/>
        <end position="397"/>
    </location>
</feature>
<evidence type="ECO:0000256" key="1">
    <source>
        <dbReference type="SAM" id="Phobius"/>
    </source>
</evidence>
<feature type="transmembrane region" description="Helical" evidence="1">
    <location>
        <begin position="90"/>
        <end position="123"/>
    </location>
</feature>
<dbReference type="Proteomes" id="UP000198542">
    <property type="component" value="Unassembled WGS sequence"/>
</dbReference>
<name>A0A231G0H2_PSEJE</name>
<accession>A0A231G0H2</accession>
<feature type="transmembrane region" description="Helical" evidence="1">
    <location>
        <begin position="48"/>
        <end position="70"/>
    </location>
</feature>
<keyword evidence="1" id="KW-0812">Transmembrane</keyword>
<proteinExistence type="predicted"/>
<feature type="transmembrane region" description="Helical" evidence="1">
    <location>
        <begin position="6"/>
        <end position="36"/>
    </location>
</feature>
<sequence>MNNEILSILVLVVIFGIASVLPINMGALAFAAVFIVGSVIMDMTPATIFAGFPSDLFLTLVGVTYLFGIAQNNGTIDWLIERAVLMVRGHVAWIPWVMFVVAALLTGFGALSPAVAAILAPIALNFAVQYRINPVLMGLMVIHGAQGGSFSPVSIFGGITNQIVASSGLPYAPFTLFIASLLFNLGIAMVVFVVFGGLRSARLSLVVVPSGPELHAAGASLAILGHGGTPASPAYHRTDLTGAGAPLHTLSGLDGAKLSTLVGLLALAISALVFKFNIGLVAMTVAVVLAMFAPKAQKAAIDKVSWSTVLLITGIITYIGVMQTIGTIDYVAHGISGLGEPLLVALLLCFTAAIISSFASSTALLGVIIPLAVPFLSQGHISAVGVVAAIAISTTIVDTSPFSTNGALVVANTPPLEREKVLRSLLIYSAVVALVGPCVAWLTLVVPGVL</sequence>
<keyword evidence="4" id="KW-1185">Reference proteome</keyword>
<feature type="domain" description="Dicarboxylate carrier MatC N-terminal" evidence="2">
    <location>
        <begin position="1"/>
        <end position="149"/>
    </location>
</feature>
<feature type="transmembrane region" description="Helical" evidence="1">
    <location>
        <begin position="342"/>
        <end position="373"/>
    </location>
</feature>
<feature type="transmembrane region" description="Helical" evidence="1">
    <location>
        <begin position="304"/>
        <end position="321"/>
    </location>
</feature>
<protein>
    <submittedName>
        <fullName evidence="3">Dicarboxylate carrier protein MatC N-terminus</fullName>
    </submittedName>
</protein>
<organism evidence="3 4">
    <name type="scientific">Pseudomonas jessenii</name>
    <dbReference type="NCBI Taxonomy" id="77298"/>
    <lineage>
        <taxon>Bacteria</taxon>
        <taxon>Pseudomonadati</taxon>
        <taxon>Pseudomonadota</taxon>
        <taxon>Gammaproteobacteria</taxon>
        <taxon>Pseudomonadales</taxon>
        <taxon>Pseudomonadaceae</taxon>
        <taxon>Pseudomonas</taxon>
    </lineage>
</organism>